<feature type="compositionally biased region" description="Basic and acidic residues" evidence="1">
    <location>
        <begin position="8"/>
        <end position="23"/>
    </location>
</feature>
<reference evidence="2" key="1">
    <citation type="submission" date="2021-10" db="EMBL/GenBank/DDBJ databases">
        <title>Melipona bicolor Genome sequencing and assembly.</title>
        <authorList>
            <person name="Araujo N.S."/>
            <person name="Arias M.C."/>
        </authorList>
    </citation>
    <scope>NUCLEOTIDE SEQUENCE</scope>
    <source>
        <strain evidence="2">USP_2M_L1-L4_2017</strain>
        <tissue evidence="2">Whole body</tissue>
    </source>
</reference>
<dbReference type="Proteomes" id="UP001177670">
    <property type="component" value="Unassembled WGS sequence"/>
</dbReference>
<protein>
    <submittedName>
        <fullName evidence="2">Uncharacterized protein</fullName>
    </submittedName>
</protein>
<gene>
    <name evidence="2" type="ORF">K0M31_017159</name>
</gene>
<comment type="caution">
    <text evidence="2">The sequence shown here is derived from an EMBL/GenBank/DDBJ whole genome shotgun (WGS) entry which is preliminary data.</text>
</comment>
<organism evidence="2 3">
    <name type="scientific">Melipona bicolor</name>
    <dbReference type="NCBI Taxonomy" id="60889"/>
    <lineage>
        <taxon>Eukaryota</taxon>
        <taxon>Metazoa</taxon>
        <taxon>Ecdysozoa</taxon>
        <taxon>Arthropoda</taxon>
        <taxon>Hexapoda</taxon>
        <taxon>Insecta</taxon>
        <taxon>Pterygota</taxon>
        <taxon>Neoptera</taxon>
        <taxon>Endopterygota</taxon>
        <taxon>Hymenoptera</taxon>
        <taxon>Apocrita</taxon>
        <taxon>Aculeata</taxon>
        <taxon>Apoidea</taxon>
        <taxon>Anthophila</taxon>
        <taxon>Apidae</taxon>
        <taxon>Melipona</taxon>
    </lineage>
</organism>
<accession>A0AA40G4D1</accession>
<feature type="region of interest" description="Disordered" evidence="1">
    <location>
        <begin position="109"/>
        <end position="132"/>
    </location>
</feature>
<dbReference type="AlphaFoldDB" id="A0AA40G4D1"/>
<name>A0AA40G4D1_9HYME</name>
<proteinExistence type="predicted"/>
<dbReference type="EMBL" id="JAHYIQ010000006">
    <property type="protein sequence ID" value="KAK1130855.1"/>
    <property type="molecule type" value="Genomic_DNA"/>
</dbReference>
<evidence type="ECO:0000313" key="3">
    <source>
        <dbReference type="Proteomes" id="UP001177670"/>
    </source>
</evidence>
<sequence>MDGNIDANRLRAEHDRPDQDSERSNVLAPTLGKAEKKKVEFTTCRNCTLFIFDERFTTRVRGGAASLVLARGQQRLTAYYRAQPIYRAPVSDRDLFEGCRFFSARWKPPSSRDPLQRATFGRGAATPAIVPPKKRVRPLLKDRFRPRGRSFETAPMS</sequence>
<evidence type="ECO:0000313" key="2">
    <source>
        <dbReference type="EMBL" id="KAK1130855.1"/>
    </source>
</evidence>
<feature type="region of interest" description="Disordered" evidence="1">
    <location>
        <begin position="1"/>
        <end position="25"/>
    </location>
</feature>
<keyword evidence="3" id="KW-1185">Reference proteome</keyword>
<evidence type="ECO:0000256" key="1">
    <source>
        <dbReference type="SAM" id="MobiDB-lite"/>
    </source>
</evidence>